<protein>
    <submittedName>
        <fullName evidence="1">Uncharacterized protein</fullName>
    </submittedName>
</protein>
<sequence length="109" mass="12001">MYLGDRDETHHVTVMITNKGSDTLFEREYQLSDSNEADEDATFPASTDPETIVVTVSGTRFERDWPGFEQPALPCDGPNESGIAIYVENAQDGTPDVRLEADCQSISGE</sequence>
<name>A0A1I6UHP6_9EURY</name>
<proteinExistence type="predicted"/>
<dbReference type="AlphaFoldDB" id="A0A1I6UHP6"/>
<reference evidence="2" key="1">
    <citation type="submission" date="2016-10" db="EMBL/GenBank/DDBJ databases">
        <authorList>
            <person name="Varghese N."/>
            <person name="Submissions S."/>
        </authorList>
    </citation>
    <scope>NUCLEOTIDE SEQUENCE [LARGE SCALE GENOMIC DNA]</scope>
    <source>
        <strain evidence="2">DSM 22427</strain>
    </source>
</reference>
<organism evidence="1 2">
    <name type="scientific">Halostagnicola kamekurae</name>
    <dbReference type="NCBI Taxonomy" id="619731"/>
    <lineage>
        <taxon>Archaea</taxon>
        <taxon>Methanobacteriati</taxon>
        <taxon>Methanobacteriota</taxon>
        <taxon>Stenosarchaea group</taxon>
        <taxon>Halobacteria</taxon>
        <taxon>Halobacteriales</taxon>
        <taxon>Natrialbaceae</taxon>
        <taxon>Halostagnicola</taxon>
    </lineage>
</organism>
<accession>A0A1I6UHP6</accession>
<evidence type="ECO:0000313" key="1">
    <source>
        <dbReference type="EMBL" id="SFT00928.1"/>
    </source>
</evidence>
<gene>
    <name evidence="1" type="ORF">SAMN04488556_3879</name>
</gene>
<dbReference type="EMBL" id="FOZS01000004">
    <property type="protein sequence ID" value="SFT00928.1"/>
    <property type="molecule type" value="Genomic_DNA"/>
</dbReference>
<dbReference type="Proteomes" id="UP000199199">
    <property type="component" value="Unassembled WGS sequence"/>
</dbReference>
<keyword evidence="2" id="KW-1185">Reference proteome</keyword>
<evidence type="ECO:0000313" key="2">
    <source>
        <dbReference type="Proteomes" id="UP000199199"/>
    </source>
</evidence>